<dbReference type="Pfam" id="PF00817">
    <property type="entry name" value="IMS"/>
    <property type="match status" value="1"/>
</dbReference>
<dbReference type="GO" id="GO:0006281">
    <property type="term" value="P:DNA repair"/>
    <property type="evidence" value="ECO:0007669"/>
    <property type="project" value="InterPro"/>
</dbReference>
<dbReference type="InterPro" id="IPR043502">
    <property type="entry name" value="DNA/RNA_pol_sf"/>
</dbReference>
<evidence type="ECO:0000313" key="4">
    <source>
        <dbReference type="Proteomes" id="UP000277094"/>
    </source>
</evidence>
<dbReference type="InterPro" id="IPR001126">
    <property type="entry name" value="UmuC"/>
</dbReference>
<dbReference type="InterPro" id="IPR050356">
    <property type="entry name" value="SulA_CellDiv_inhibitor"/>
</dbReference>
<dbReference type="EMBL" id="RJSG01000001">
    <property type="protein sequence ID" value="RNL81089.1"/>
    <property type="molecule type" value="Genomic_DNA"/>
</dbReference>
<dbReference type="CDD" id="cd03468">
    <property type="entry name" value="PolY_like"/>
    <property type="match status" value="1"/>
</dbReference>
<evidence type="ECO:0000313" key="3">
    <source>
        <dbReference type="EMBL" id="RNL81089.1"/>
    </source>
</evidence>
<evidence type="ECO:0000259" key="2">
    <source>
        <dbReference type="PROSITE" id="PS50173"/>
    </source>
</evidence>
<sequence>MRVLVVWCPDWPVVAAGAGLGPCAVLTRSAVVACNEAAREQGIRRGMRRRDAQARCPELVLLDANPDRDVRAFEPVLAAVEALRPGVAPLRPGLLAIKAPGRFYGGEEFAAATIAEKLVGTGIHDVRIGIADDLFSAEQAARLADVQGWRVIERGGSAAFLCALPVDVLDDADLVGLLQRLGLSSLGDLAALPARDVLTRFGAYGAKVHRLARGVDLVQPASRTPPPDLVTEVVFEPAMTSVEAISFSVRRKAEEFIAGLAQHGLVCTALRVEAEGDDAKRSLLSSRSWVHSRWFSAVDVVDRVHWQLQASPSGALVGAPVGLVRFVPEVVEPAAAHADGLWGGGTDELIDRGVARVQAMLGYDAVVVPVRQGGRSPADRQLLVPWGERPSAVRSPDLPWPGSIPSPAPTRVFVEPWATAVIGEGGRPVTVTDRGVLTGVPERFHTGSGSGWQQVQDWAGPWSVSEQWWESSERPGALVARFQIVGVDGSAWLMRCDGDRWWTEAAYE</sequence>
<proteinExistence type="predicted"/>
<gene>
    <name evidence="3" type="ORF">EFL95_01540</name>
</gene>
<accession>A0A3N0DZQ7</accession>
<dbReference type="AlphaFoldDB" id="A0A3N0DZQ7"/>
<name>A0A3N0DZQ7_9ACTN</name>
<dbReference type="RefSeq" id="WP_123232294.1">
    <property type="nucleotide sequence ID" value="NZ_RJSG01000001.1"/>
</dbReference>
<keyword evidence="4" id="KW-1185">Reference proteome</keyword>
<dbReference type="Gene3D" id="3.40.1170.60">
    <property type="match status" value="1"/>
</dbReference>
<dbReference type="SUPFAM" id="SSF56672">
    <property type="entry name" value="DNA/RNA polymerases"/>
    <property type="match status" value="1"/>
</dbReference>
<feature type="domain" description="UmuC" evidence="2">
    <location>
        <begin position="22"/>
        <end position="167"/>
    </location>
</feature>
<keyword evidence="1" id="KW-0227">DNA damage</keyword>
<dbReference type="PANTHER" id="PTHR35369:SF2">
    <property type="entry name" value="BLR3025 PROTEIN"/>
    <property type="match status" value="1"/>
</dbReference>
<dbReference type="PANTHER" id="PTHR35369">
    <property type="entry name" value="BLR3025 PROTEIN-RELATED"/>
    <property type="match status" value="1"/>
</dbReference>
<organism evidence="3 4">
    <name type="scientific">Nocardioides marmorisolisilvae</name>
    <dbReference type="NCBI Taxonomy" id="1542737"/>
    <lineage>
        <taxon>Bacteria</taxon>
        <taxon>Bacillati</taxon>
        <taxon>Actinomycetota</taxon>
        <taxon>Actinomycetes</taxon>
        <taxon>Propionibacteriales</taxon>
        <taxon>Nocardioidaceae</taxon>
        <taxon>Nocardioides</taxon>
    </lineage>
</organism>
<dbReference type="PROSITE" id="PS50173">
    <property type="entry name" value="UMUC"/>
    <property type="match status" value="1"/>
</dbReference>
<dbReference type="OrthoDB" id="5244088at2"/>
<dbReference type="Proteomes" id="UP000277094">
    <property type="component" value="Unassembled WGS sequence"/>
</dbReference>
<evidence type="ECO:0000256" key="1">
    <source>
        <dbReference type="ARBA" id="ARBA00022763"/>
    </source>
</evidence>
<reference evidence="3 4" key="1">
    <citation type="submission" date="2018-11" db="EMBL/GenBank/DDBJ databases">
        <authorList>
            <person name="Li F."/>
        </authorList>
    </citation>
    <scope>NUCLEOTIDE SEQUENCE [LARGE SCALE GENOMIC DNA]</scope>
    <source>
        <strain evidence="3 4">KIS18-7</strain>
    </source>
</reference>
<protein>
    <submittedName>
        <fullName evidence="3">DNA polymerase Y family protein</fullName>
    </submittedName>
</protein>
<comment type="caution">
    <text evidence="3">The sequence shown here is derived from an EMBL/GenBank/DDBJ whole genome shotgun (WGS) entry which is preliminary data.</text>
</comment>